<proteinExistence type="inferred from homology"/>
<evidence type="ECO:0000256" key="4">
    <source>
        <dbReference type="ARBA" id="ARBA00022840"/>
    </source>
</evidence>
<dbReference type="InterPro" id="IPR003593">
    <property type="entry name" value="AAA+_ATPase"/>
</dbReference>
<dbReference type="SUPFAM" id="SSF52540">
    <property type="entry name" value="P-loop containing nucleoside triphosphate hydrolases"/>
    <property type="match status" value="1"/>
</dbReference>
<gene>
    <name evidence="6" type="ORF">H4W27_001046</name>
</gene>
<dbReference type="PROSITE" id="PS50893">
    <property type="entry name" value="ABC_TRANSPORTER_2"/>
    <property type="match status" value="1"/>
</dbReference>
<evidence type="ECO:0000256" key="2">
    <source>
        <dbReference type="ARBA" id="ARBA00022448"/>
    </source>
</evidence>
<evidence type="ECO:0000256" key="1">
    <source>
        <dbReference type="ARBA" id="ARBA00005417"/>
    </source>
</evidence>
<accession>A0ABR9JDC1</accession>
<comment type="caution">
    <text evidence="6">The sequence shown here is derived from an EMBL/GenBank/DDBJ whole genome shotgun (WGS) entry which is preliminary data.</text>
</comment>
<dbReference type="InterPro" id="IPR017871">
    <property type="entry name" value="ABC_transporter-like_CS"/>
</dbReference>
<evidence type="ECO:0000259" key="5">
    <source>
        <dbReference type="PROSITE" id="PS50893"/>
    </source>
</evidence>
<sequence>MTTSPAIQISSLARSFGSTQAVAEVSFSAEPGRVLALLGPNGAGKTTTMRMLLGLVRPDSGHALIEGLSYAEIHNPAGRIGAVLDAGGLHPDRTARQHLAITAAMIGATPERVSQMLQEVGLAEAADRAVRGYSLGMRQRLALANALLGEPTILVLDEPANGLDPAGIRWLRQHLRGFAARGGTVLISTHVLSEAALVADDVVIIDRGRSLLSGALDQLTTDRDLEQLYLSMTSTSTTPTLDDTTIDQETLR</sequence>
<name>A0ABR9JDC1_9MICC</name>
<feature type="domain" description="ABC transporter" evidence="5">
    <location>
        <begin position="7"/>
        <end position="232"/>
    </location>
</feature>
<keyword evidence="4 6" id="KW-0067">ATP-binding</keyword>
<comment type="similarity">
    <text evidence="1">Belongs to the ABC transporter superfamily.</text>
</comment>
<evidence type="ECO:0000256" key="3">
    <source>
        <dbReference type="ARBA" id="ARBA00022741"/>
    </source>
</evidence>
<evidence type="ECO:0000313" key="7">
    <source>
        <dbReference type="Proteomes" id="UP000643525"/>
    </source>
</evidence>
<protein>
    <submittedName>
        <fullName evidence="6">ABC-2 type transport system ATP-binding protein</fullName>
    </submittedName>
</protein>
<dbReference type="PANTHER" id="PTHR43335:SF4">
    <property type="entry name" value="ABC TRANSPORTER, ATP-BINDING PROTEIN"/>
    <property type="match status" value="1"/>
</dbReference>
<dbReference type="PROSITE" id="PS00211">
    <property type="entry name" value="ABC_TRANSPORTER_1"/>
    <property type="match status" value="1"/>
</dbReference>
<dbReference type="RefSeq" id="WP_192595011.1">
    <property type="nucleotide sequence ID" value="NZ_BAAALJ010000006.1"/>
</dbReference>
<dbReference type="Pfam" id="PF00005">
    <property type="entry name" value="ABC_tran"/>
    <property type="match status" value="1"/>
</dbReference>
<keyword evidence="2" id="KW-0813">Transport</keyword>
<dbReference type="Gene3D" id="3.40.50.300">
    <property type="entry name" value="P-loop containing nucleotide triphosphate hydrolases"/>
    <property type="match status" value="1"/>
</dbReference>
<dbReference type="GO" id="GO:0005524">
    <property type="term" value="F:ATP binding"/>
    <property type="evidence" value="ECO:0007669"/>
    <property type="project" value="UniProtKB-KW"/>
</dbReference>
<organism evidence="6 7">
    <name type="scientific">Nesterenkonia lutea</name>
    <dbReference type="NCBI Taxonomy" id="272919"/>
    <lineage>
        <taxon>Bacteria</taxon>
        <taxon>Bacillati</taxon>
        <taxon>Actinomycetota</taxon>
        <taxon>Actinomycetes</taxon>
        <taxon>Micrococcales</taxon>
        <taxon>Micrococcaceae</taxon>
        <taxon>Nesterenkonia</taxon>
    </lineage>
</organism>
<dbReference type="PANTHER" id="PTHR43335">
    <property type="entry name" value="ABC TRANSPORTER, ATP-BINDING PROTEIN"/>
    <property type="match status" value="1"/>
</dbReference>
<dbReference type="EMBL" id="JADBED010000001">
    <property type="protein sequence ID" value="MBE1523928.1"/>
    <property type="molecule type" value="Genomic_DNA"/>
</dbReference>
<dbReference type="Proteomes" id="UP000643525">
    <property type="component" value="Unassembled WGS sequence"/>
</dbReference>
<evidence type="ECO:0000313" key="6">
    <source>
        <dbReference type="EMBL" id="MBE1523928.1"/>
    </source>
</evidence>
<dbReference type="InterPro" id="IPR003439">
    <property type="entry name" value="ABC_transporter-like_ATP-bd"/>
</dbReference>
<dbReference type="SMART" id="SM00382">
    <property type="entry name" value="AAA"/>
    <property type="match status" value="1"/>
</dbReference>
<dbReference type="InterPro" id="IPR027417">
    <property type="entry name" value="P-loop_NTPase"/>
</dbReference>
<reference evidence="6 7" key="1">
    <citation type="submission" date="2020-10" db="EMBL/GenBank/DDBJ databases">
        <title>Sequencing the genomes of 1000 actinobacteria strains.</title>
        <authorList>
            <person name="Klenk H.-P."/>
        </authorList>
    </citation>
    <scope>NUCLEOTIDE SEQUENCE [LARGE SCALE GENOMIC DNA]</scope>
    <source>
        <strain evidence="6 7">DSM 15666</strain>
    </source>
</reference>
<keyword evidence="7" id="KW-1185">Reference proteome</keyword>
<keyword evidence="3" id="KW-0547">Nucleotide-binding</keyword>